<feature type="compositionally biased region" description="Polar residues" evidence="1">
    <location>
        <begin position="33"/>
        <end position="42"/>
    </location>
</feature>
<organism evidence="2 3">
    <name type="scientific">Polarella glacialis</name>
    <name type="common">Dinoflagellate</name>
    <dbReference type="NCBI Taxonomy" id="89957"/>
    <lineage>
        <taxon>Eukaryota</taxon>
        <taxon>Sar</taxon>
        <taxon>Alveolata</taxon>
        <taxon>Dinophyceae</taxon>
        <taxon>Suessiales</taxon>
        <taxon>Suessiaceae</taxon>
        <taxon>Polarella</taxon>
    </lineage>
</organism>
<dbReference type="Proteomes" id="UP000626109">
    <property type="component" value="Unassembled WGS sequence"/>
</dbReference>
<sequence>PSTPADHAAESGSFLFLESRPGEEKSGEEVLCSPSSSWQRPCSQDDDGWLTNLVA</sequence>
<reference evidence="2" key="1">
    <citation type="submission" date="2021-02" db="EMBL/GenBank/DDBJ databases">
        <authorList>
            <person name="Dougan E. K."/>
            <person name="Rhodes N."/>
            <person name="Thang M."/>
            <person name="Chan C."/>
        </authorList>
    </citation>
    <scope>NUCLEOTIDE SEQUENCE</scope>
</reference>
<evidence type="ECO:0000313" key="2">
    <source>
        <dbReference type="EMBL" id="CAE8645895.1"/>
    </source>
</evidence>
<proteinExistence type="predicted"/>
<dbReference type="EMBL" id="CAJNNW010003927">
    <property type="protein sequence ID" value="CAE8645895.1"/>
    <property type="molecule type" value="Genomic_DNA"/>
</dbReference>
<comment type="caution">
    <text evidence="2">The sequence shown here is derived from an EMBL/GenBank/DDBJ whole genome shotgun (WGS) entry which is preliminary data.</text>
</comment>
<evidence type="ECO:0000256" key="1">
    <source>
        <dbReference type="SAM" id="MobiDB-lite"/>
    </source>
</evidence>
<accession>A0A813I4H8</accession>
<feature type="non-terminal residue" evidence="2">
    <location>
        <position position="1"/>
    </location>
</feature>
<feature type="region of interest" description="Disordered" evidence="1">
    <location>
        <begin position="1"/>
        <end position="45"/>
    </location>
</feature>
<gene>
    <name evidence="2" type="ORF">PGLA2088_LOCUS4316</name>
</gene>
<dbReference type="AlphaFoldDB" id="A0A813I4H8"/>
<name>A0A813I4H8_POLGL</name>
<protein>
    <submittedName>
        <fullName evidence="2">Uncharacterized protein</fullName>
    </submittedName>
</protein>
<evidence type="ECO:0000313" key="3">
    <source>
        <dbReference type="Proteomes" id="UP000626109"/>
    </source>
</evidence>
<feature type="non-terminal residue" evidence="2">
    <location>
        <position position="55"/>
    </location>
</feature>